<dbReference type="AlphaFoldDB" id="W3X292"/>
<sequence length="273" mass="29065">MPTRVPKPEDFDDLSSSLKFALTYPEVPETTTAILIIFHGLGDSEAAFTTFAKSINLPGVLAISVRGVSPLPPALLGLPDSAAPVNHFHWGDDLTLSPSTGDLDPDPGYTKAVDLVLGKLIRETLISKCGWDTRDMLLFGFGQGGSLALGLASKLRGPLSERITNVTNAEPAAAAAAAEGENTAFKGVVSIGGPLPASTIPTLSAREKARSPALVCHGRASEALDDDALEVLRKEFVDVRDVKWQKPDDGMPGSREEMLPIMKFFAERLANEF</sequence>
<dbReference type="RefSeq" id="XP_007834501.1">
    <property type="nucleotide sequence ID" value="XM_007836310.1"/>
</dbReference>
<name>W3X292_PESFW</name>
<dbReference type="GO" id="GO:0008474">
    <property type="term" value="F:palmitoyl-(protein) hydrolase activity"/>
    <property type="evidence" value="ECO:0007669"/>
    <property type="project" value="TreeGrafter"/>
</dbReference>
<dbReference type="SUPFAM" id="SSF53474">
    <property type="entry name" value="alpha/beta-Hydrolases"/>
    <property type="match status" value="1"/>
</dbReference>
<dbReference type="PANTHER" id="PTHR10655">
    <property type="entry name" value="LYSOPHOSPHOLIPASE-RELATED"/>
    <property type="match status" value="1"/>
</dbReference>
<dbReference type="Pfam" id="PF02230">
    <property type="entry name" value="Abhydrolase_2"/>
    <property type="match status" value="1"/>
</dbReference>
<evidence type="ECO:0000313" key="4">
    <source>
        <dbReference type="Proteomes" id="UP000030651"/>
    </source>
</evidence>
<dbReference type="STRING" id="1229662.W3X292"/>
<evidence type="ECO:0000313" key="3">
    <source>
        <dbReference type="EMBL" id="ETS80200.1"/>
    </source>
</evidence>
<comment type="similarity">
    <text evidence="1">Belongs to the AB hydrolase superfamily. AB hydrolase 2 family.</text>
</comment>
<protein>
    <recommendedName>
        <fullName evidence="2">Phospholipase/carboxylesterase/thioesterase domain-containing protein</fullName>
    </recommendedName>
</protein>
<accession>W3X292</accession>
<dbReference type="Proteomes" id="UP000030651">
    <property type="component" value="Unassembled WGS sequence"/>
</dbReference>
<dbReference type="InterPro" id="IPR003140">
    <property type="entry name" value="PLipase/COase/thioEstase"/>
</dbReference>
<dbReference type="PANTHER" id="PTHR10655:SF67">
    <property type="entry name" value="PHOSPHOLIPASE_CARBOXYLESTERASE SUPERFAMILY (AFU_ORTHOLOGUE AFUA_5G09340)"/>
    <property type="match status" value="1"/>
</dbReference>
<dbReference type="InParanoid" id="W3X292"/>
<dbReference type="EMBL" id="KI912113">
    <property type="protein sequence ID" value="ETS80200.1"/>
    <property type="molecule type" value="Genomic_DNA"/>
</dbReference>
<dbReference type="HOGENOM" id="CLU_062889_1_0_1"/>
<dbReference type="InterPro" id="IPR050565">
    <property type="entry name" value="LYPA1-2/EST-like"/>
</dbReference>
<dbReference type="KEGG" id="pfy:PFICI_07729"/>
<feature type="domain" description="Phospholipase/carboxylesterase/thioesterase" evidence="2">
    <location>
        <begin position="30"/>
        <end position="160"/>
    </location>
</feature>
<organism evidence="3 4">
    <name type="scientific">Pestalotiopsis fici (strain W106-1 / CGMCC3.15140)</name>
    <dbReference type="NCBI Taxonomy" id="1229662"/>
    <lineage>
        <taxon>Eukaryota</taxon>
        <taxon>Fungi</taxon>
        <taxon>Dikarya</taxon>
        <taxon>Ascomycota</taxon>
        <taxon>Pezizomycotina</taxon>
        <taxon>Sordariomycetes</taxon>
        <taxon>Xylariomycetidae</taxon>
        <taxon>Amphisphaeriales</taxon>
        <taxon>Sporocadaceae</taxon>
        <taxon>Pestalotiopsis</taxon>
    </lineage>
</organism>
<reference evidence="4" key="1">
    <citation type="journal article" date="2015" name="BMC Genomics">
        <title>Genomic and transcriptomic analysis of the endophytic fungus Pestalotiopsis fici reveals its lifestyle and high potential for synthesis of natural products.</title>
        <authorList>
            <person name="Wang X."/>
            <person name="Zhang X."/>
            <person name="Liu L."/>
            <person name="Xiang M."/>
            <person name="Wang W."/>
            <person name="Sun X."/>
            <person name="Che Y."/>
            <person name="Guo L."/>
            <person name="Liu G."/>
            <person name="Guo L."/>
            <person name="Wang C."/>
            <person name="Yin W.B."/>
            <person name="Stadler M."/>
            <person name="Zhang X."/>
            <person name="Liu X."/>
        </authorList>
    </citation>
    <scope>NUCLEOTIDE SEQUENCE [LARGE SCALE GENOMIC DNA]</scope>
    <source>
        <strain evidence="4">W106-1 / CGMCC3.15140</strain>
    </source>
</reference>
<dbReference type="Gene3D" id="3.40.50.1820">
    <property type="entry name" value="alpha/beta hydrolase"/>
    <property type="match status" value="1"/>
</dbReference>
<gene>
    <name evidence="3" type="ORF">PFICI_07729</name>
</gene>
<dbReference type="GO" id="GO:0052689">
    <property type="term" value="F:carboxylic ester hydrolase activity"/>
    <property type="evidence" value="ECO:0007669"/>
    <property type="project" value="TreeGrafter"/>
</dbReference>
<dbReference type="GO" id="GO:0005737">
    <property type="term" value="C:cytoplasm"/>
    <property type="evidence" value="ECO:0007669"/>
    <property type="project" value="TreeGrafter"/>
</dbReference>
<evidence type="ECO:0000256" key="1">
    <source>
        <dbReference type="ARBA" id="ARBA00006499"/>
    </source>
</evidence>
<proteinExistence type="inferred from homology"/>
<dbReference type="GeneID" id="19272742"/>
<dbReference type="OrthoDB" id="437457at2759"/>
<dbReference type="InterPro" id="IPR029058">
    <property type="entry name" value="AB_hydrolase_fold"/>
</dbReference>
<evidence type="ECO:0000259" key="2">
    <source>
        <dbReference type="Pfam" id="PF02230"/>
    </source>
</evidence>
<dbReference type="eggNOG" id="KOG2112">
    <property type="taxonomic scope" value="Eukaryota"/>
</dbReference>
<keyword evidence="4" id="KW-1185">Reference proteome</keyword>
<dbReference type="OMA" id="VMQFFAR"/>